<name>A0AAW9MU41_9FIRM</name>
<dbReference type="EMBL" id="JAYKOT010000003">
    <property type="protein sequence ID" value="MEB3429586.1"/>
    <property type="molecule type" value="Genomic_DNA"/>
</dbReference>
<keyword evidence="3" id="KW-1185">Reference proteome</keyword>
<protein>
    <recommendedName>
        <fullName evidence="1">DUF6873 domain-containing protein</fullName>
    </recommendedName>
</protein>
<dbReference type="InterPro" id="IPR049238">
    <property type="entry name" value="DUF6873"/>
</dbReference>
<dbReference type="AlphaFoldDB" id="A0AAW9MU41"/>
<sequence length="241" mass="28030">MKYNFLNLPKALICSNKLDKKLIYLIESLGIKYIPSINNLNVNKNIMDHPDISIFELKKNNFLIAENLFLKYENLLKDYDLQLIRDNEDFSESYPNDSFLNVFKFQKYYLHTDKSSKILDKLMKNMSFKKLITKQGYSNCSCLNINDNIVITEDYSITKILNKENIKFLLVNKGEIKLPGFNYGFIGGSGIQLSDKLFLFSGNIKKLSYYDNLISILQKNELEPIYPDIDIVDFGGFVPIY</sequence>
<reference evidence="2 3" key="1">
    <citation type="submission" date="2024-01" db="EMBL/GenBank/DDBJ databases">
        <title>Complete genome sequence of Citroniella saccharovorans strain M6.X9, isolated from human fecal sample.</title>
        <authorList>
            <person name="Cheng G."/>
            <person name="Westerholm M."/>
            <person name="Schnurer A."/>
        </authorList>
    </citation>
    <scope>NUCLEOTIDE SEQUENCE [LARGE SCALE GENOMIC DNA]</scope>
    <source>
        <strain evidence="2 3">DSM 29873</strain>
    </source>
</reference>
<accession>A0AAW9MU41</accession>
<organism evidence="2 3">
    <name type="scientific">Citroniella saccharovorans</name>
    <dbReference type="NCBI Taxonomy" id="2053367"/>
    <lineage>
        <taxon>Bacteria</taxon>
        <taxon>Bacillati</taxon>
        <taxon>Bacillota</taxon>
        <taxon>Tissierellia</taxon>
        <taxon>Tissierellales</taxon>
        <taxon>Peptoniphilaceae</taxon>
        <taxon>Citroniella</taxon>
    </lineage>
</organism>
<evidence type="ECO:0000313" key="2">
    <source>
        <dbReference type="EMBL" id="MEB3429586.1"/>
    </source>
</evidence>
<evidence type="ECO:0000259" key="1">
    <source>
        <dbReference type="Pfam" id="PF21778"/>
    </source>
</evidence>
<proteinExistence type="predicted"/>
<dbReference type="Proteomes" id="UP001357733">
    <property type="component" value="Unassembled WGS sequence"/>
</dbReference>
<comment type="caution">
    <text evidence="2">The sequence shown here is derived from an EMBL/GenBank/DDBJ whole genome shotgun (WGS) entry which is preliminary data.</text>
</comment>
<feature type="domain" description="DUF6873" evidence="1">
    <location>
        <begin position="14"/>
        <end position="237"/>
    </location>
</feature>
<gene>
    <name evidence="2" type="ORF">VLK81_06115</name>
</gene>
<dbReference type="Pfam" id="PF21778">
    <property type="entry name" value="DUF6873"/>
    <property type="match status" value="1"/>
</dbReference>
<dbReference type="RefSeq" id="WP_324619767.1">
    <property type="nucleotide sequence ID" value="NZ_JAYKOT010000003.1"/>
</dbReference>
<evidence type="ECO:0000313" key="3">
    <source>
        <dbReference type="Proteomes" id="UP001357733"/>
    </source>
</evidence>